<evidence type="ECO:0000313" key="2">
    <source>
        <dbReference type="EMBL" id="BCB79591.1"/>
    </source>
</evidence>
<feature type="compositionally biased region" description="Basic residues" evidence="1">
    <location>
        <begin position="47"/>
        <end position="64"/>
    </location>
</feature>
<name>A0A6F8Y0U3_9ACTN</name>
<evidence type="ECO:0000256" key="1">
    <source>
        <dbReference type="SAM" id="MobiDB-lite"/>
    </source>
</evidence>
<organism evidence="2 3">
    <name type="scientific">Phytohabitans flavus</name>
    <dbReference type="NCBI Taxonomy" id="1076124"/>
    <lineage>
        <taxon>Bacteria</taxon>
        <taxon>Bacillati</taxon>
        <taxon>Actinomycetota</taxon>
        <taxon>Actinomycetes</taxon>
        <taxon>Micromonosporales</taxon>
        <taxon>Micromonosporaceae</taxon>
    </lineage>
</organism>
<feature type="compositionally biased region" description="Acidic residues" evidence="1">
    <location>
        <begin position="12"/>
        <end position="23"/>
    </location>
</feature>
<evidence type="ECO:0000313" key="3">
    <source>
        <dbReference type="Proteomes" id="UP000502508"/>
    </source>
</evidence>
<gene>
    <name evidence="2" type="ORF">Pflav_060010</name>
</gene>
<reference evidence="2 3" key="1">
    <citation type="submission" date="2020-03" db="EMBL/GenBank/DDBJ databases">
        <title>Whole genome shotgun sequence of Phytohabitans flavus NBRC 107702.</title>
        <authorList>
            <person name="Komaki H."/>
            <person name="Tamura T."/>
        </authorList>
    </citation>
    <scope>NUCLEOTIDE SEQUENCE [LARGE SCALE GENOMIC DNA]</scope>
    <source>
        <strain evidence="2 3">NBRC 107702</strain>
    </source>
</reference>
<protein>
    <submittedName>
        <fullName evidence="2">Uncharacterized protein</fullName>
    </submittedName>
</protein>
<feature type="compositionally biased region" description="Basic and acidic residues" evidence="1">
    <location>
        <begin position="1"/>
        <end position="11"/>
    </location>
</feature>
<dbReference type="KEGG" id="pfla:Pflav_060010"/>
<dbReference type="Proteomes" id="UP000502508">
    <property type="component" value="Chromosome"/>
</dbReference>
<reference evidence="2 3" key="2">
    <citation type="submission" date="2020-03" db="EMBL/GenBank/DDBJ databases">
        <authorList>
            <person name="Ichikawa N."/>
            <person name="Kimura A."/>
            <person name="Kitahashi Y."/>
            <person name="Uohara A."/>
        </authorList>
    </citation>
    <scope>NUCLEOTIDE SEQUENCE [LARGE SCALE GENOMIC DNA]</scope>
    <source>
        <strain evidence="2 3">NBRC 107702</strain>
    </source>
</reference>
<keyword evidence="3" id="KW-1185">Reference proteome</keyword>
<feature type="region of interest" description="Disordered" evidence="1">
    <location>
        <begin position="1"/>
        <end position="84"/>
    </location>
</feature>
<dbReference type="EMBL" id="AP022870">
    <property type="protein sequence ID" value="BCB79591.1"/>
    <property type="molecule type" value="Genomic_DNA"/>
</dbReference>
<feature type="compositionally biased region" description="Basic and acidic residues" evidence="1">
    <location>
        <begin position="24"/>
        <end position="43"/>
    </location>
</feature>
<sequence>MFVQQQRRDQVSGEDEEHVDAEEATGHEADSAVKRQHGGDRQATHAVKGRPVRKATTRFTRHRACLPATSDFMPPRSRTPRGAARRHTDLLGANLAELSPGTATDLAVANYHRLCY</sequence>
<accession>A0A6F8Y0U3</accession>
<proteinExistence type="predicted"/>
<dbReference type="AlphaFoldDB" id="A0A6F8Y0U3"/>